<proteinExistence type="predicted"/>
<dbReference type="GO" id="GO:0042910">
    <property type="term" value="F:xenobiotic transmembrane transporter activity"/>
    <property type="evidence" value="ECO:0007669"/>
    <property type="project" value="TreeGrafter"/>
</dbReference>
<dbReference type="PANTHER" id="PTHR32063">
    <property type="match status" value="1"/>
</dbReference>
<keyword evidence="1" id="KW-1133">Transmembrane helix</keyword>
<accession>A0A4P2QW87</accession>
<feature type="transmembrane region" description="Helical" evidence="1">
    <location>
        <begin position="405"/>
        <end position="428"/>
    </location>
</feature>
<evidence type="ECO:0000256" key="1">
    <source>
        <dbReference type="SAM" id="Phobius"/>
    </source>
</evidence>
<dbReference type="SUPFAM" id="SSF82866">
    <property type="entry name" value="Multidrug efflux transporter AcrB transmembrane domain"/>
    <property type="match status" value="2"/>
</dbReference>
<dbReference type="Pfam" id="PF00873">
    <property type="entry name" value="ACR_tran"/>
    <property type="match status" value="1"/>
</dbReference>
<gene>
    <name evidence="2" type="ORF">SOCE836_069060</name>
</gene>
<feature type="transmembrane region" description="Helical" evidence="1">
    <location>
        <begin position="901"/>
        <end position="931"/>
    </location>
</feature>
<dbReference type="RefSeq" id="WP_129577890.1">
    <property type="nucleotide sequence ID" value="NZ_CP012672.1"/>
</dbReference>
<dbReference type="InterPro" id="IPR001036">
    <property type="entry name" value="Acrflvin-R"/>
</dbReference>
<dbReference type="Gene3D" id="1.20.1640.10">
    <property type="entry name" value="Multidrug efflux transporter AcrB transmembrane domain"/>
    <property type="match status" value="2"/>
</dbReference>
<dbReference type="Proteomes" id="UP000295497">
    <property type="component" value="Chromosome"/>
</dbReference>
<dbReference type="PANTHER" id="PTHR32063:SF0">
    <property type="entry name" value="SWARMING MOTILITY PROTEIN SWRC"/>
    <property type="match status" value="1"/>
</dbReference>
<dbReference type="Gene3D" id="3.30.70.1430">
    <property type="entry name" value="Multidrug efflux transporter AcrB pore domain"/>
    <property type="match status" value="2"/>
</dbReference>
<dbReference type="Gene3D" id="3.30.70.1440">
    <property type="entry name" value="Multidrug efflux transporter AcrB pore domain"/>
    <property type="match status" value="1"/>
</dbReference>
<dbReference type="AlphaFoldDB" id="A0A4P2QW87"/>
<dbReference type="GO" id="GO:0005886">
    <property type="term" value="C:plasma membrane"/>
    <property type="evidence" value="ECO:0007669"/>
    <property type="project" value="TreeGrafter"/>
</dbReference>
<organism evidence="2 3">
    <name type="scientific">Sorangium cellulosum</name>
    <name type="common">Polyangium cellulosum</name>
    <dbReference type="NCBI Taxonomy" id="56"/>
    <lineage>
        <taxon>Bacteria</taxon>
        <taxon>Pseudomonadati</taxon>
        <taxon>Myxococcota</taxon>
        <taxon>Polyangia</taxon>
        <taxon>Polyangiales</taxon>
        <taxon>Polyangiaceae</taxon>
        <taxon>Sorangium</taxon>
    </lineage>
</organism>
<name>A0A4P2QW87_SORCE</name>
<feature type="transmembrane region" description="Helical" evidence="1">
    <location>
        <begin position="978"/>
        <end position="1000"/>
    </location>
</feature>
<keyword evidence="1" id="KW-0472">Membrane</keyword>
<dbReference type="Gene3D" id="3.30.2090.10">
    <property type="entry name" value="Multidrug efflux transporter AcrB TolC docking domain, DN and DC subdomains"/>
    <property type="match status" value="2"/>
</dbReference>
<sequence length="1063" mass="113636">MSLTEACLRKPVFAWMLMAATIVFGLVAVSRIGISQFPDVDFPTITISATLEGAAPEIMEHDVVEPLEEAAVQVEGIRSITSTSRQGSASVTIELDLSRDVDVALQDVQTKISQAQRRLPLDLDPPVVSKTNPEDQPIMWVGLSGPFSPQLVADIARYRLKEKLQTVPGVGELTLGGYLERNVRIWIDADRLAAKGLTVAEVTEALRRQHIELPAGRIETQGREINVRVMGEALDLATFKKIVIREGDPGGAAPPGAAAQPAGPPSSARATVYLEDVALIEDGFEDVRRLARVNGEPAQGLGVRKQRGSNAVEVAQGVRAALAEVQKTLPEGMEVGVNFDSTKFIEESVHEIELELGMAIALTALVCWMFLGSLSSTINVVLAIPMSLLGTVAAIYFLGFTLNTFTLLGLSLAVGIVVDDAIMVLENIHRHAEGGKDRVRAAREGTAEITFAALAATLAVVAIFIPIIFMEGVVGRFFLQFGVTLCIAVLLSYLEAITLAPARCAQILDVSREGRGRLGQLVDRGFEALSRGYGWLLARALRFPVAVVLLGALLFAGAIVTMQRLPTEFVPSQDQGRLLVRLQTAVGSDIEETDRLFQRAETFVGEHPAVSRVFAVVGGFGGGAVNTGVLFITMKPPEERSLSQADLQGALRKELNGYPGLRAVVQDLSQSGFTAQRGFPVEFSIRGPDWGELTRHSERIRSELAQSGLVVDLDTDYQLGMPELRIVPDRARAADLGVSVESIATTLNTLVGGGRIAKYNDNGRRIDVRARLLAEQRSRPEDLARIQVRSASGALVPLTSVVSYEELPALQAITRRDRERAISIFGNIAPGHSQGEAVARVEELGRDLPAGYRVVLGGASVTFRESMGGLIFALVLGILVAYMVLASQFNSFLHPVTVLTILPLSIAGAAFALLLSGHTLNIFSMIGILLLMGIVKKNSIILVDHAIEVRRGHGEGAGEAMDARAAMLRAGPVRLRPILMTSIATLMAAVPSALALGPGAEIRAPMAAAVIGGLLVSTALSLLVVPAFYVVADDVQGRVARLRARRAGRHAPAGPAHPAAPER</sequence>
<protein>
    <submittedName>
        <fullName evidence="2">Acriflavin resistance protein</fullName>
    </submittedName>
</protein>
<keyword evidence="1" id="KW-0812">Transmembrane</keyword>
<feature type="transmembrane region" description="Helical" evidence="1">
    <location>
        <begin position="354"/>
        <end position="371"/>
    </location>
</feature>
<dbReference type="EMBL" id="CP012672">
    <property type="protein sequence ID" value="AUX34730.1"/>
    <property type="molecule type" value="Genomic_DNA"/>
</dbReference>
<feature type="transmembrane region" description="Helical" evidence="1">
    <location>
        <begin position="449"/>
        <end position="469"/>
    </location>
</feature>
<dbReference type="InterPro" id="IPR027463">
    <property type="entry name" value="AcrB_DN_DC_subdom"/>
</dbReference>
<feature type="transmembrane region" description="Helical" evidence="1">
    <location>
        <begin position="1006"/>
        <end position="1032"/>
    </location>
</feature>
<dbReference type="PRINTS" id="PR00702">
    <property type="entry name" value="ACRIFLAVINRP"/>
</dbReference>
<dbReference type="Gene3D" id="3.30.70.1320">
    <property type="entry name" value="Multidrug efflux transporter AcrB pore domain like"/>
    <property type="match status" value="1"/>
</dbReference>
<feature type="transmembrane region" description="Helical" evidence="1">
    <location>
        <begin position="540"/>
        <end position="562"/>
    </location>
</feature>
<feature type="transmembrane region" description="Helical" evidence="1">
    <location>
        <begin position="475"/>
        <end position="494"/>
    </location>
</feature>
<feature type="transmembrane region" description="Helical" evidence="1">
    <location>
        <begin position="12"/>
        <end position="34"/>
    </location>
</feature>
<evidence type="ECO:0000313" key="3">
    <source>
        <dbReference type="Proteomes" id="UP000295497"/>
    </source>
</evidence>
<reference evidence="2 3" key="1">
    <citation type="submission" date="2015-09" db="EMBL/GenBank/DDBJ databases">
        <title>Sorangium comparison.</title>
        <authorList>
            <person name="Zaburannyi N."/>
            <person name="Bunk B."/>
            <person name="Overmann J."/>
            <person name="Mueller R."/>
        </authorList>
    </citation>
    <scope>NUCLEOTIDE SEQUENCE [LARGE SCALE GENOMIC DNA]</scope>
    <source>
        <strain evidence="2 3">So ce836</strain>
    </source>
</reference>
<feature type="transmembrane region" description="Helical" evidence="1">
    <location>
        <begin position="870"/>
        <end position="889"/>
    </location>
</feature>
<evidence type="ECO:0000313" key="2">
    <source>
        <dbReference type="EMBL" id="AUX34730.1"/>
    </source>
</evidence>
<feature type="transmembrane region" description="Helical" evidence="1">
    <location>
        <begin position="613"/>
        <end position="634"/>
    </location>
</feature>
<dbReference type="SUPFAM" id="SSF82714">
    <property type="entry name" value="Multidrug efflux transporter AcrB TolC docking domain, DN and DC subdomains"/>
    <property type="match status" value="2"/>
</dbReference>
<feature type="transmembrane region" description="Helical" evidence="1">
    <location>
        <begin position="378"/>
        <end position="399"/>
    </location>
</feature>
<dbReference type="SUPFAM" id="SSF82693">
    <property type="entry name" value="Multidrug efflux transporter AcrB pore domain, PN1, PN2, PC1 and PC2 subdomains"/>
    <property type="match status" value="3"/>
</dbReference>